<gene>
    <name evidence="1" type="ORF">NLG97_g5790</name>
</gene>
<organism evidence="1 2">
    <name type="scientific">Lecanicillium saksenae</name>
    <dbReference type="NCBI Taxonomy" id="468837"/>
    <lineage>
        <taxon>Eukaryota</taxon>
        <taxon>Fungi</taxon>
        <taxon>Dikarya</taxon>
        <taxon>Ascomycota</taxon>
        <taxon>Pezizomycotina</taxon>
        <taxon>Sordariomycetes</taxon>
        <taxon>Hypocreomycetidae</taxon>
        <taxon>Hypocreales</taxon>
        <taxon>Cordycipitaceae</taxon>
        <taxon>Lecanicillium</taxon>
    </lineage>
</organism>
<comment type="caution">
    <text evidence="1">The sequence shown here is derived from an EMBL/GenBank/DDBJ whole genome shotgun (WGS) entry which is preliminary data.</text>
</comment>
<evidence type="ECO:0000313" key="1">
    <source>
        <dbReference type="EMBL" id="KAJ3490405.1"/>
    </source>
</evidence>
<evidence type="ECO:0000313" key="2">
    <source>
        <dbReference type="Proteomes" id="UP001148737"/>
    </source>
</evidence>
<dbReference type="EMBL" id="JANAKD010000691">
    <property type="protein sequence ID" value="KAJ3490405.1"/>
    <property type="molecule type" value="Genomic_DNA"/>
</dbReference>
<sequence>MSKSIASFSGKTAFITGGSGGLGKALAQSLASQGCNVTIFARREGALAAAEAEIKTVALSASQEIRSVQVDVGDASKVEEAFRSQPRVADVLFCAAGGNHAENGFLLDISAKQLANCMHNNYFTSLYPAKSILGIWTEEDAQFAASPIDGAPKLRQIVFVSSAAAFVALPGSVAYNPAKSAVRALADTLRLEVMRYSCATSKYSIHCVFPGDFVSPGFYLEQDTKTPLTKRIQGTDKPLKELETKFPSSHAVASGVIQAVEAGDFVICKDSMAASLLFTSMTGPSPKRGLGIADSLLGWVVSWIVWPVLRSKWAQMCREDGDAARESQKSQQVTN</sequence>
<name>A0ACC1QT60_9HYPO</name>
<dbReference type="Proteomes" id="UP001148737">
    <property type="component" value="Unassembled WGS sequence"/>
</dbReference>
<proteinExistence type="predicted"/>
<keyword evidence="2" id="KW-1185">Reference proteome</keyword>
<accession>A0ACC1QT60</accession>
<protein>
    <submittedName>
        <fullName evidence="1">Uncharacterized protein</fullName>
    </submittedName>
</protein>
<reference evidence="1" key="1">
    <citation type="submission" date="2022-07" db="EMBL/GenBank/DDBJ databases">
        <title>Genome Sequence of Lecanicillium saksenae.</title>
        <authorList>
            <person name="Buettner E."/>
        </authorList>
    </citation>
    <scope>NUCLEOTIDE SEQUENCE</scope>
    <source>
        <strain evidence="1">VT-O1</strain>
    </source>
</reference>